<evidence type="ECO:0000313" key="2">
    <source>
        <dbReference type="Proteomes" id="UP000030428"/>
    </source>
</evidence>
<gene>
    <name evidence="1" type="ORF">PN36_23320</name>
</gene>
<accession>A0A4E0QRE2</accession>
<evidence type="ECO:0008006" key="3">
    <source>
        <dbReference type="Google" id="ProtNLM"/>
    </source>
</evidence>
<dbReference type="SUPFAM" id="SSF53335">
    <property type="entry name" value="S-adenosyl-L-methionine-dependent methyltransferases"/>
    <property type="match status" value="1"/>
</dbReference>
<comment type="caution">
    <text evidence="1">The sequence shown here is derived from an EMBL/GenBank/DDBJ whole genome shotgun (WGS) entry which is preliminary data.</text>
</comment>
<dbReference type="Gene3D" id="3.40.50.150">
    <property type="entry name" value="Vaccinia Virus protein VP39"/>
    <property type="match status" value="1"/>
</dbReference>
<reference evidence="1 2" key="1">
    <citation type="journal article" date="2016" name="Front. Microbiol.">
        <title>Single-Cell (Meta-)Genomics of a Dimorphic Candidatus Thiomargarita nelsonii Reveals Genomic Plasticity.</title>
        <authorList>
            <person name="Flood B.E."/>
            <person name="Fliss P."/>
            <person name="Jones D.S."/>
            <person name="Dick G.J."/>
            <person name="Jain S."/>
            <person name="Kaster A.K."/>
            <person name="Winkel M."/>
            <person name="Mussmann M."/>
            <person name="Bailey J."/>
        </authorList>
    </citation>
    <scope>NUCLEOTIDE SEQUENCE [LARGE SCALE GENOMIC DNA]</scope>
    <source>
        <strain evidence="1">Hydrate Ridge</strain>
    </source>
</reference>
<sequence>MTDKTHIDQIISQFPKKRSALPAPFKKIYNEHYQNNRRGNTKASRLGSQLEKWMHKKVAADLKFINDDYETLEVGAGTLNHLAFENLKYPYDIVEPFSELYVHSEDIHLIRNQFSYINEIPLESHYDRILSIATFEHLCDLPSMIAKMGMHLKPDGVLRVAIPSEGGLLWKLAWKLSTGLEFRLKYHLDYGILMRYEHVNTWREINSLLNYFFANVERDYFGLSAKLSLYQFYECRNPILNANGIDSERLP</sequence>
<name>A0A4E0QRE2_9GAMM</name>
<keyword evidence="2" id="KW-1185">Reference proteome</keyword>
<dbReference type="EMBL" id="JSZA02000113">
    <property type="protein sequence ID" value="TGO02550.1"/>
    <property type="molecule type" value="Genomic_DNA"/>
</dbReference>
<organism evidence="1 2">
    <name type="scientific">Candidatus Thiomargarita nelsonii</name>
    <dbReference type="NCBI Taxonomy" id="1003181"/>
    <lineage>
        <taxon>Bacteria</taxon>
        <taxon>Pseudomonadati</taxon>
        <taxon>Pseudomonadota</taxon>
        <taxon>Gammaproteobacteria</taxon>
        <taxon>Thiotrichales</taxon>
        <taxon>Thiotrichaceae</taxon>
        <taxon>Thiomargarita</taxon>
    </lineage>
</organism>
<dbReference type="AlphaFoldDB" id="A0A4E0QRE2"/>
<evidence type="ECO:0000313" key="1">
    <source>
        <dbReference type="EMBL" id="TGO02550.1"/>
    </source>
</evidence>
<dbReference type="InterPro" id="IPR029063">
    <property type="entry name" value="SAM-dependent_MTases_sf"/>
</dbReference>
<proteinExistence type="predicted"/>
<protein>
    <recommendedName>
        <fullName evidence="3">Methyltransferase type 12</fullName>
    </recommendedName>
</protein>
<dbReference type="Pfam" id="PF13489">
    <property type="entry name" value="Methyltransf_23"/>
    <property type="match status" value="1"/>
</dbReference>
<dbReference type="Proteomes" id="UP000030428">
    <property type="component" value="Unassembled WGS sequence"/>
</dbReference>